<dbReference type="GO" id="GO:0019239">
    <property type="term" value="F:deaminase activity"/>
    <property type="evidence" value="ECO:0007669"/>
    <property type="project" value="TreeGrafter"/>
</dbReference>
<keyword evidence="2" id="KW-0732">Signal</keyword>
<dbReference type="PANTHER" id="PTHR11803:SF39">
    <property type="entry name" value="2-IMINOBUTANOATE_2-IMINOPROPANOATE DEAMINASE"/>
    <property type="match status" value="1"/>
</dbReference>
<dbReference type="InterPro" id="IPR019897">
    <property type="entry name" value="RidA_CS"/>
</dbReference>
<dbReference type="PROSITE" id="PS51257">
    <property type="entry name" value="PROKAR_LIPOPROTEIN"/>
    <property type="match status" value="1"/>
</dbReference>
<gene>
    <name evidence="3" type="ORF">H9K75_06615</name>
</gene>
<dbReference type="GO" id="GO:0005829">
    <property type="term" value="C:cytosol"/>
    <property type="evidence" value="ECO:0007669"/>
    <property type="project" value="TreeGrafter"/>
</dbReference>
<proteinExistence type="inferred from homology"/>
<dbReference type="InterPro" id="IPR006056">
    <property type="entry name" value="RidA"/>
</dbReference>
<dbReference type="Gene3D" id="3.30.1330.40">
    <property type="entry name" value="RutC-like"/>
    <property type="match status" value="1"/>
</dbReference>
<organism evidence="3 4">
    <name type="scientific">Diaphorobacter aerolatus</name>
    <dbReference type="NCBI Taxonomy" id="1288495"/>
    <lineage>
        <taxon>Bacteria</taxon>
        <taxon>Pseudomonadati</taxon>
        <taxon>Pseudomonadota</taxon>
        <taxon>Betaproteobacteria</taxon>
        <taxon>Burkholderiales</taxon>
        <taxon>Comamonadaceae</taxon>
        <taxon>Diaphorobacter</taxon>
    </lineage>
</organism>
<accession>A0A7H0GMV9</accession>
<dbReference type="SUPFAM" id="SSF55298">
    <property type="entry name" value="YjgF-like"/>
    <property type="match status" value="1"/>
</dbReference>
<dbReference type="PANTHER" id="PTHR11803">
    <property type="entry name" value="2-IMINOBUTANOATE/2-IMINOPROPANOATE DEAMINASE RIDA"/>
    <property type="match status" value="1"/>
</dbReference>
<comment type="similarity">
    <text evidence="1">Belongs to the RutC family.</text>
</comment>
<evidence type="ECO:0000256" key="2">
    <source>
        <dbReference type="SAM" id="SignalP"/>
    </source>
</evidence>
<evidence type="ECO:0000313" key="4">
    <source>
        <dbReference type="Proteomes" id="UP000516028"/>
    </source>
</evidence>
<name>A0A7H0GMV9_9BURK</name>
<dbReference type="KEGG" id="daer:H9K75_06615"/>
<evidence type="ECO:0000313" key="3">
    <source>
        <dbReference type="EMBL" id="QNP49625.1"/>
    </source>
</evidence>
<dbReference type="AlphaFoldDB" id="A0A7H0GMV9"/>
<feature type="signal peptide" evidence="2">
    <location>
        <begin position="1"/>
        <end position="26"/>
    </location>
</feature>
<dbReference type="Pfam" id="PF01042">
    <property type="entry name" value="Ribonuc_L-PSP"/>
    <property type="match status" value="1"/>
</dbReference>
<keyword evidence="4" id="KW-1185">Reference proteome</keyword>
<evidence type="ECO:0000256" key="1">
    <source>
        <dbReference type="ARBA" id="ARBA00010552"/>
    </source>
</evidence>
<dbReference type="InterPro" id="IPR035959">
    <property type="entry name" value="RutC-like_sf"/>
</dbReference>
<dbReference type="PROSITE" id="PS01094">
    <property type="entry name" value="UPF0076"/>
    <property type="match status" value="1"/>
</dbReference>
<dbReference type="NCBIfam" id="TIGR00004">
    <property type="entry name" value="Rid family detoxifying hydrolase"/>
    <property type="match status" value="1"/>
</dbReference>
<dbReference type="FunFam" id="3.30.1330.40:FF:000001">
    <property type="entry name" value="L-PSP family endoribonuclease"/>
    <property type="match status" value="1"/>
</dbReference>
<dbReference type="CDD" id="cd00448">
    <property type="entry name" value="YjgF_YER057c_UK114_family"/>
    <property type="match status" value="1"/>
</dbReference>
<dbReference type="Proteomes" id="UP000516028">
    <property type="component" value="Chromosome"/>
</dbReference>
<dbReference type="EMBL" id="CP060783">
    <property type="protein sequence ID" value="QNP49625.1"/>
    <property type="molecule type" value="Genomic_DNA"/>
</dbReference>
<sequence>MKRNTTLRLVLACGAAISALALVGCAAPSKREVLSTNQIYPAIGPYSQMVSHGNTIYFSGVLPLNAAGTAIAGTTIEEQTRAVLDFIGAKLKSQGLGYEDVLATQVYMKDLNEFGAMNKVYGEYFKSAAPARATVEVARLPRDVKIEIAAVVGRR</sequence>
<dbReference type="InterPro" id="IPR006175">
    <property type="entry name" value="YjgF/YER057c/UK114"/>
</dbReference>
<reference evidence="3 4" key="1">
    <citation type="submission" date="2020-08" db="EMBL/GenBank/DDBJ databases">
        <title>Genome sequence of Diaphorobacter aerolatus KACC 16536T.</title>
        <authorList>
            <person name="Hyun D.-W."/>
            <person name="Bae J.-W."/>
        </authorList>
    </citation>
    <scope>NUCLEOTIDE SEQUENCE [LARGE SCALE GENOMIC DNA]</scope>
    <source>
        <strain evidence="3 4">KACC 16536</strain>
    </source>
</reference>
<dbReference type="RefSeq" id="WP_187725165.1">
    <property type="nucleotide sequence ID" value="NZ_CP060783.1"/>
</dbReference>
<feature type="chain" id="PRO_5028892713" evidence="2">
    <location>
        <begin position="27"/>
        <end position="155"/>
    </location>
</feature>
<protein>
    <submittedName>
        <fullName evidence="3">RidA family protein</fullName>
    </submittedName>
</protein>